<dbReference type="AlphaFoldDB" id="A0A977KVV2"/>
<reference evidence="2" key="1">
    <citation type="submission" date="2021-04" db="EMBL/GenBank/DDBJ databases">
        <title>Genome sequence of Woronichinia naegeliana from Washington state freshwater lake bloom.</title>
        <authorList>
            <person name="Dreher T.W."/>
        </authorList>
    </citation>
    <scope>NUCLEOTIDE SEQUENCE</scope>
    <source>
        <strain evidence="2">WA131</strain>
    </source>
</reference>
<dbReference type="EMBL" id="CP073041">
    <property type="protein sequence ID" value="UXE60847.1"/>
    <property type="molecule type" value="Genomic_DNA"/>
</dbReference>
<name>A0A977KVV2_9CYAN</name>
<feature type="domain" description="vWA-MoxR associated protein N-terminal HTH" evidence="1">
    <location>
        <begin position="13"/>
        <end position="85"/>
    </location>
</feature>
<proteinExistence type="predicted"/>
<dbReference type="InterPro" id="IPR058651">
    <property type="entry name" value="HTH_VMAP-M9"/>
</dbReference>
<sequence length="122" mass="14217">MLIKTCMSKEEGLQLIESLLRKDLTPLELDIFHCAWEEKPYLDISLATDYTYDYIKQVGAKLWRSLTQVTGERVSKNTLQSSLLRYQERKLPTFESRVNTNAHKNTRRLKQKTLTLSVPSLV</sequence>
<dbReference type="KEGG" id="wna:KA717_36205"/>
<dbReference type="Pfam" id="PF26355">
    <property type="entry name" value="HTH_VMAP-M9"/>
    <property type="match status" value="1"/>
</dbReference>
<gene>
    <name evidence="2" type="ORF">KA717_36205</name>
</gene>
<organism evidence="2">
    <name type="scientific">Woronichinia naegeliana WA131</name>
    <dbReference type="NCBI Taxonomy" id="2824559"/>
    <lineage>
        <taxon>Bacteria</taxon>
        <taxon>Bacillati</taxon>
        <taxon>Cyanobacteriota</taxon>
        <taxon>Cyanophyceae</taxon>
        <taxon>Synechococcales</taxon>
        <taxon>Coelosphaeriaceae</taxon>
        <taxon>Woronichinia</taxon>
    </lineage>
</organism>
<accession>A0A977KVV2</accession>
<protein>
    <recommendedName>
        <fullName evidence="1">vWA-MoxR associated protein N-terminal HTH domain-containing protein</fullName>
    </recommendedName>
</protein>
<evidence type="ECO:0000259" key="1">
    <source>
        <dbReference type="Pfam" id="PF26355"/>
    </source>
</evidence>
<dbReference type="Proteomes" id="UP001065613">
    <property type="component" value="Chromosome"/>
</dbReference>
<evidence type="ECO:0000313" key="2">
    <source>
        <dbReference type="EMBL" id="UXE60847.1"/>
    </source>
</evidence>